<dbReference type="AlphaFoldDB" id="A0AAV4M306"/>
<feature type="region of interest" description="Disordered" evidence="1">
    <location>
        <begin position="257"/>
        <end position="319"/>
    </location>
</feature>
<comment type="caution">
    <text evidence="2">The sequence shown here is derived from an EMBL/GenBank/DDBJ whole genome shotgun (WGS) entry which is preliminary data.</text>
</comment>
<name>A0AAV4M306_BABCB</name>
<evidence type="ECO:0000256" key="1">
    <source>
        <dbReference type="SAM" id="MobiDB-lite"/>
    </source>
</evidence>
<reference evidence="2 3" key="1">
    <citation type="submission" date="2021-06" db="EMBL/GenBank/DDBJ databases">
        <title>Genome sequence of Babesia caballi.</title>
        <authorList>
            <person name="Yamagishi J."/>
            <person name="Kidaka T."/>
            <person name="Ochi A."/>
        </authorList>
    </citation>
    <scope>NUCLEOTIDE SEQUENCE [LARGE SCALE GENOMIC DNA]</scope>
    <source>
        <strain evidence="2">USDA-D6B2</strain>
    </source>
</reference>
<dbReference type="GeneID" id="94197726"/>
<protein>
    <submittedName>
        <fullName evidence="2">Uncharacterized protein</fullName>
    </submittedName>
</protein>
<organism evidence="2 3">
    <name type="scientific">Babesia caballi</name>
    <dbReference type="NCBI Taxonomy" id="5871"/>
    <lineage>
        <taxon>Eukaryota</taxon>
        <taxon>Sar</taxon>
        <taxon>Alveolata</taxon>
        <taxon>Apicomplexa</taxon>
        <taxon>Aconoidasida</taxon>
        <taxon>Piroplasmida</taxon>
        <taxon>Babesiidae</taxon>
        <taxon>Babesia</taxon>
    </lineage>
</organism>
<dbReference type="RefSeq" id="XP_067718314.1">
    <property type="nucleotide sequence ID" value="XM_067862213.1"/>
</dbReference>
<proteinExistence type="predicted"/>
<dbReference type="Proteomes" id="UP001497744">
    <property type="component" value="Unassembled WGS sequence"/>
</dbReference>
<keyword evidence="3" id="KW-1185">Reference proteome</keyword>
<evidence type="ECO:0000313" key="2">
    <source>
        <dbReference type="EMBL" id="GIX66245.1"/>
    </source>
</evidence>
<accession>A0AAV4M306</accession>
<dbReference type="EMBL" id="BPLF01000006">
    <property type="protein sequence ID" value="GIX66245.1"/>
    <property type="molecule type" value="Genomic_DNA"/>
</dbReference>
<sequence length="433" mass="47862">MADLWNLIKKPENFKAMLEFLTVLRTTLELRNATCHVLMKKINQGNKVRDPSRIGAFHEFLDIVTELRARLIGQQGSFDYGAYKNLQSARKKLHVCRDQNSFSRDCGGLCTLNIDECAEAIADIIIPILPELYITLISVWIKLIRDNRCLSKNCNDSSGVLYRWLINNEALHTVSACPYFNVSKSHPGFNHAEIQSKDPTYKIKEVIEKLVGYSGCLRTLILMMKRNKYEILPDAEFSIETLQDDFYKCMCIPVQSTGGEDANSVTQRRSARRINSSFPRTRSRRNASTRGPNANKSVTAGTVTTESRKPPQASSNTTDVQADVAVTAPGNHDSVSSSAVLNTQSAGTSSPVMGYRNQNDVLHMWYHKNSSHSNTLDYNYYMQDSFAGINSKRGSSCAASGAAVGCLLVGCVGVGAAYGFNIGGFGTMVNSLF</sequence>
<evidence type="ECO:0000313" key="3">
    <source>
        <dbReference type="Proteomes" id="UP001497744"/>
    </source>
</evidence>
<feature type="compositionally biased region" description="Polar residues" evidence="1">
    <location>
        <begin position="288"/>
        <end position="305"/>
    </location>
</feature>
<feature type="compositionally biased region" description="Polar residues" evidence="1">
    <location>
        <begin position="257"/>
        <end position="280"/>
    </location>
</feature>
<gene>
    <name evidence="2" type="ORF">BcabD6B2_56810</name>
</gene>